<gene>
    <name evidence="4" type="ORF">SA2016_0203</name>
</gene>
<dbReference type="GO" id="GO:0005886">
    <property type="term" value="C:plasma membrane"/>
    <property type="evidence" value="ECO:0007669"/>
    <property type="project" value="TreeGrafter"/>
</dbReference>
<dbReference type="Pfam" id="PF21922">
    <property type="entry name" value="PBP_dimer_2"/>
    <property type="match status" value="1"/>
</dbReference>
<evidence type="ECO:0000256" key="1">
    <source>
        <dbReference type="SAM" id="Phobius"/>
    </source>
</evidence>
<dbReference type="PANTHER" id="PTHR30627">
    <property type="entry name" value="PEPTIDOGLYCAN D,D-TRANSPEPTIDASE"/>
    <property type="match status" value="1"/>
</dbReference>
<dbReference type="InterPro" id="IPR050515">
    <property type="entry name" value="Beta-lactam/transpept"/>
</dbReference>
<dbReference type="Gene3D" id="3.40.710.10">
    <property type="entry name" value="DD-peptidase/beta-lactamase superfamily"/>
    <property type="match status" value="1"/>
</dbReference>
<keyword evidence="1" id="KW-1133">Transmembrane helix</keyword>
<dbReference type="Pfam" id="PF00905">
    <property type="entry name" value="Transpeptidase"/>
    <property type="match status" value="1"/>
</dbReference>
<dbReference type="InterPro" id="IPR054120">
    <property type="entry name" value="PBPA_dimer"/>
</dbReference>
<dbReference type="STRING" id="37927.SA2016_0203"/>
<dbReference type="Gene3D" id="3.90.1310.10">
    <property type="entry name" value="Penicillin-binding protein 2a (Domain 2)"/>
    <property type="match status" value="1"/>
</dbReference>
<dbReference type="SUPFAM" id="SSF56601">
    <property type="entry name" value="beta-lactamase/transpeptidase-like"/>
    <property type="match status" value="1"/>
</dbReference>
<keyword evidence="4" id="KW-0808">Transferase</keyword>
<evidence type="ECO:0000259" key="3">
    <source>
        <dbReference type="Pfam" id="PF21922"/>
    </source>
</evidence>
<reference evidence="4 5" key="1">
    <citation type="submission" date="2016-02" db="EMBL/GenBank/DDBJ databases">
        <title>Complete genome of Sinomonas atrocyanea KCTC 3377.</title>
        <authorList>
            <person name="Kim K.M."/>
        </authorList>
    </citation>
    <scope>NUCLEOTIDE SEQUENCE [LARGE SCALE GENOMIC DNA]</scope>
    <source>
        <strain evidence="4 5">KCTC 3377</strain>
    </source>
</reference>
<dbReference type="OrthoDB" id="9766847at2"/>
<keyword evidence="1" id="KW-0472">Membrane</keyword>
<dbReference type="AlphaFoldDB" id="A0A126ZWI0"/>
<accession>A0A126ZWI0</accession>
<dbReference type="RefSeq" id="WP_066494429.1">
    <property type="nucleotide sequence ID" value="NZ_BJMO01000007.1"/>
</dbReference>
<protein>
    <submittedName>
        <fullName evidence="4">Peptidoglycan glycosyltransferase</fullName>
    </submittedName>
</protein>
<evidence type="ECO:0000313" key="4">
    <source>
        <dbReference type="EMBL" id="AMM30904.1"/>
    </source>
</evidence>
<dbReference type="PATRIC" id="fig|37927.3.peg.208"/>
<dbReference type="KEGG" id="satk:SA2016_0203"/>
<dbReference type="Proteomes" id="UP000070134">
    <property type="component" value="Chromosome"/>
</dbReference>
<dbReference type="GO" id="GO:0071555">
    <property type="term" value="P:cell wall organization"/>
    <property type="evidence" value="ECO:0007669"/>
    <property type="project" value="TreeGrafter"/>
</dbReference>
<dbReference type="EMBL" id="CP014518">
    <property type="protein sequence ID" value="AMM30904.1"/>
    <property type="molecule type" value="Genomic_DNA"/>
</dbReference>
<evidence type="ECO:0000259" key="2">
    <source>
        <dbReference type="Pfam" id="PF00905"/>
    </source>
</evidence>
<sequence length="491" mass="51755">MNQAIRNAWIAIAVMFALILGAISYVQVIGADDLNKNSWNNRAILQTFCQERGPILVAGKPIAQSVESGSDTCKFQRTFPGQDLYAGITGFYSNVYGSSGLENTMNSTLTGRSDELLMDRIRQLFLGEQPQGASVELTIDPAIQKLAYDLIPDGQRGSIVVTNPKTGAIIAMVSKPSYDPNLIATQDQAAASAAMQKIQSEQGINLNQGVSGPTGALLAPGSVFKLVDTAAALASGKYNKDSVLPNPAQMTLPGTNTQLPNYAGGNCYTRDKADFAFALEQSCNTPFASIALDLGQDAIAKQAAAFGYGQDAGDQLHLDYSPGVWPQKLNQAQLAQSAIGQFDVKASPLQIALVTSAIANGGVQMKPSLVKSITAPDLHVVSEPKPEVLRTSTTPDIARQITEWMTDVVSQGIAGAAAVPGVKVAGKTGTAELGVTNSKGQMLNNSWFTGFAPADNPQVQVTVVMEGVDIYQGAALTSPTARKIFEAVLNK</sequence>
<dbReference type="InterPro" id="IPR001460">
    <property type="entry name" value="PCN-bd_Tpept"/>
</dbReference>
<feature type="domain" description="Penicillin binding protein A dimerisation" evidence="3">
    <location>
        <begin position="52"/>
        <end position="135"/>
    </location>
</feature>
<dbReference type="GO" id="GO:0008658">
    <property type="term" value="F:penicillin binding"/>
    <property type="evidence" value="ECO:0007669"/>
    <property type="project" value="InterPro"/>
</dbReference>
<dbReference type="GO" id="GO:0071972">
    <property type="term" value="F:peptidoglycan L,D-transpeptidase activity"/>
    <property type="evidence" value="ECO:0007669"/>
    <property type="project" value="TreeGrafter"/>
</dbReference>
<feature type="transmembrane region" description="Helical" evidence="1">
    <location>
        <begin position="7"/>
        <end position="28"/>
    </location>
</feature>
<feature type="domain" description="Penicillin-binding protein transpeptidase" evidence="2">
    <location>
        <begin position="157"/>
        <end position="486"/>
    </location>
</feature>
<dbReference type="PANTHER" id="PTHR30627:SF24">
    <property type="entry name" value="PENICILLIN-BINDING PROTEIN 4B"/>
    <property type="match status" value="1"/>
</dbReference>
<organism evidence="4 5">
    <name type="scientific">Sinomonas atrocyanea</name>
    <dbReference type="NCBI Taxonomy" id="37927"/>
    <lineage>
        <taxon>Bacteria</taxon>
        <taxon>Bacillati</taxon>
        <taxon>Actinomycetota</taxon>
        <taxon>Actinomycetes</taxon>
        <taxon>Micrococcales</taxon>
        <taxon>Micrococcaceae</taxon>
        <taxon>Sinomonas</taxon>
    </lineage>
</organism>
<name>A0A126ZWI0_9MICC</name>
<dbReference type="GO" id="GO:0016740">
    <property type="term" value="F:transferase activity"/>
    <property type="evidence" value="ECO:0007669"/>
    <property type="project" value="UniProtKB-KW"/>
</dbReference>
<keyword evidence="1" id="KW-0812">Transmembrane</keyword>
<keyword evidence="5" id="KW-1185">Reference proteome</keyword>
<evidence type="ECO:0000313" key="5">
    <source>
        <dbReference type="Proteomes" id="UP000070134"/>
    </source>
</evidence>
<dbReference type="InterPro" id="IPR012338">
    <property type="entry name" value="Beta-lactam/transpept-like"/>
</dbReference>
<proteinExistence type="predicted"/>